<dbReference type="EMBL" id="FZQP02000003">
    <property type="protein sequence ID" value="VVC86519.1"/>
    <property type="molecule type" value="Genomic_DNA"/>
</dbReference>
<evidence type="ECO:0000259" key="2">
    <source>
        <dbReference type="PROSITE" id="PS50011"/>
    </source>
</evidence>
<evidence type="ECO:0000313" key="4">
    <source>
        <dbReference type="Proteomes" id="UP000324832"/>
    </source>
</evidence>
<dbReference type="SUPFAM" id="SSF56112">
    <property type="entry name" value="Protein kinase-like (PK-like)"/>
    <property type="match status" value="1"/>
</dbReference>
<dbReference type="Gene3D" id="1.10.510.10">
    <property type="entry name" value="Transferase(Phosphotransferase) domain 1"/>
    <property type="match status" value="1"/>
</dbReference>
<dbReference type="PROSITE" id="PS50011">
    <property type="entry name" value="PROTEIN_KINASE_DOM"/>
    <property type="match status" value="1"/>
</dbReference>
<dbReference type="GO" id="GO:0004672">
    <property type="term" value="F:protein kinase activity"/>
    <property type="evidence" value="ECO:0007669"/>
    <property type="project" value="InterPro"/>
</dbReference>
<feature type="region of interest" description="Disordered" evidence="1">
    <location>
        <begin position="381"/>
        <end position="432"/>
    </location>
</feature>
<keyword evidence="4" id="KW-1185">Reference proteome</keyword>
<feature type="domain" description="Protein kinase" evidence="2">
    <location>
        <begin position="8"/>
        <end position="350"/>
    </location>
</feature>
<dbReference type="AlphaFoldDB" id="A0A5E4PMH1"/>
<dbReference type="SMART" id="SM00220">
    <property type="entry name" value="S_TKc"/>
    <property type="match status" value="1"/>
</dbReference>
<gene>
    <name evidence="3" type="ORF">LSINAPIS_LOCUS324</name>
</gene>
<sequence length="637" mass="72965">MADKLKDYQVLDVLCDGTFYKVKHKVTNNIYMWKAYNCSKYSSEQIQKVVSEVKIVSKNSSGNLLRFHDTILHDPTKVLYFVLEYNSWQNLQELFQVCKKENKYFSECFIWYLLLELARTCKEIENLNFTMLQKSITLCSIFINDNGDIRINCFDLASSKSPGVEQDLMKQVGGIIQTLCTRCEYTDQKMQEYIYSDDLRDVVSFLTEDRTILRPEIVLYHPTVLTNSVTVRTFKNLRDILVPINYANSEVNKCDSEKAVDMYNVIKPMPRTHFIEDSPIYSNIVPRNKAQREITSSNTVSPCMSPTIAALALELPGYVPRSRRPIYSDSLKVYKGPQKVSEETLSNEWMSRLVALRQREESLNQRERDLLAKEIINSPSTNFVSSGHSPIPRDSNGITLPPEISQINGKKKEWVSRRRRRRSGSVRSRGRRKSYSYEDLDSSLSADPGDSSIIVTAAKITRDNMPRNLFPDLSSKKVHFTPHNPFAESDESVTLAFYELENIDKDGYQVQRQDLKNITKFKYLNLDKDCFKGEECGSSPKKQAKISKVFSDISNKSNLRKTPSKTSISSKSSIMSKGSSCSEWSVMSKVSEGNFERSRSVRQEQTPLATPGLKKSKRKSLLPFKTPFKFISTSTKV</sequence>
<protein>
    <recommendedName>
        <fullName evidence="2">Protein kinase domain-containing protein</fullName>
    </recommendedName>
</protein>
<dbReference type="GO" id="GO:0005524">
    <property type="term" value="F:ATP binding"/>
    <property type="evidence" value="ECO:0007669"/>
    <property type="project" value="InterPro"/>
</dbReference>
<evidence type="ECO:0000313" key="3">
    <source>
        <dbReference type="EMBL" id="VVC86519.1"/>
    </source>
</evidence>
<dbReference type="Proteomes" id="UP000324832">
    <property type="component" value="Unassembled WGS sequence"/>
</dbReference>
<feature type="region of interest" description="Disordered" evidence="1">
    <location>
        <begin position="593"/>
        <end position="616"/>
    </location>
</feature>
<name>A0A5E4PMH1_9NEOP</name>
<dbReference type="InterPro" id="IPR011009">
    <property type="entry name" value="Kinase-like_dom_sf"/>
</dbReference>
<dbReference type="InterPro" id="IPR000719">
    <property type="entry name" value="Prot_kinase_dom"/>
</dbReference>
<accession>A0A5E4PMH1</accession>
<dbReference type="Pfam" id="PF00069">
    <property type="entry name" value="Pkinase"/>
    <property type="match status" value="1"/>
</dbReference>
<organism evidence="3 4">
    <name type="scientific">Leptidea sinapis</name>
    <dbReference type="NCBI Taxonomy" id="189913"/>
    <lineage>
        <taxon>Eukaryota</taxon>
        <taxon>Metazoa</taxon>
        <taxon>Ecdysozoa</taxon>
        <taxon>Arthropoda</taxon>
        <taxon>Hexapoda</taxon>
        <taxon>Insecta</taxon>
        <taxon>Pterygota</taxon>
        <taxon>Neoptera</taxon>
        <taxon>Endopterygota</taxon>
        <taxon>Lepidoptera</taxon>
        <taxon>Glossata</taxon>
        <taxon>Ditrysia</taxon>
        <taxon>Papilionoidea</taxon>
        <taxon>Pieridae</taxon>
        <taxon>Dismorphiinae</taxon>
        <taxon>Leptidea</taxon>
    </lineage>
</organism>
<feature type="compositionally biased region" description="Basic residues" evidence="1">
    <location>
        <begin position="417"/>
        <end position="432"/>
    </location>
</feature>
<dbReference type="Gene3D" id="3.30.200.20">
    <property type="entry name" value="Phosphorylase Kinase, domain 1"/>
    <property type="match status" value="1"/>
</dbReference>
<evidence type="ECO:0000256" key="1">
    <source>
        <dbReference type="SAM" id="MobiDB-lite"/>
    </source>
</evidence>
<proteinExistence type="predicted"/>
<reference evidence="3 4" key="1">
    <citation type="submission" date="2017-07" db="EMBL/GenBank/DDBJ databases">
        <authorList>
            <person name="Talla V."/>
            <person name="Backstrom N."/>
        </authorList>
    </citation>
    <scope>NUCLEOTIDE SEQUENCE [LARGE SCALE GENOMIC DNA]</scope>
</reference>